<gene>
    <name evidence="3" type="ORF">M9R61_14550</name>
</gene>
<dbReference type="EMBL" id="JAMKBI010000011">
    <property type="protein sequence ID" value="MCZ8534528.1"/>
    <property type="molecule type" value="Genomic_DNA"/>
</dbReference>
<evidence type="ECO:0000259" key="2">
    <source>
        <dbReference type="PROSITE" id="PS50975"/>
    </source>
</evidence>
<dbReference type="SUPFAM" id="SSF56059">
    <property type="entry name" value="Glutathione synthetase ATP-binding domain-like"/>
    <property type="match status" value="1"/>
</dbReference>
<dbReference type="AlphaFoldDB" id="A0A9X3RBQ7"/>
<dbReference type="InterPro" id="IPR026838">
    <property type="entry name" value="YheC/D"/>
</dbReference>
<dbReference type="Proteomes" id="UP001152172">
    <property type="component" value="Unassembled WGS sequence"/>
</dbReference>
<sequence length="427" mass="49098">MGVSRGRLSQYKLLQKEKRLQKHLVQTVLFSRQELFSLLDQYNTVVVKPSYGPGNIMISFVNNKYQIKSTNKMITITNKEDMFEYINQYEIKQKYYIIQPLQPARTPYQFFVTVHRKNSTSNWCVTSITKCSDSKILMKNTQQYFFEKYKGLSYIVANKLGKSFPTCNTIVVEVITDDKKNIGICEAILHFSISKWDQYQSLRGPLIPKTDLLTSSTFRGYVKRYNEVIIKPCNGQHGLGVVQIKRTQHQSYEIHSGISTITKPNIDETYKYAMDTIYTSNKDYIIQEKVQLATIDECALDVRVITQKYESGWNVTGKIVKLAGKGFIVTNAAQKLLTLEDAIQDSTILSKNSEAFHKKIDEVCLSAANQLDKKNIGLKIIGFDVGITDEGDIWIIEGNYVPDLTMFKEHKDQNVYMNILKINNRKK</sequence>
<keyword evidence="1" id="KW-0067">ATP-binding</keyword>
<evidence type="ECO:0000313" key="4">
    <source>
        <dbReference type="Proteomes" id="UP001152172"/>
    </source>
</evidence>
<feature type="domain" description="ATP-grasp" evidence="2">
    <location>
        <begin position="199"/>
        <end position="424"/>
    </location>
</feature>
<dbReference type="PROSITE" id="PS50975">
    <property type="entry name" value="ATP_GRASP"/>
    <property type="match status" value="1"/>
</dbReference>
<dbReference type="Gene3D" id="3.30.470.20">
    <property type="entry name" value="ATP-grasp fold, B domain"/>
    <property type="match status" value="1"/>
</dbReference>
<organism evidence="3 4">
    <name type="scientific">Psychrobacillus psychrodurans</name>
    <dbReference type="NCBI Taxonomy" id="126157"/>
    <lineage>
        <taxon>Bacteria</taxon>
        <taxon>Bacillati</taxon>
        <taxon>Bacillota</taxon>
        <taxon>Bacilli</taxon>
        <taxon>Bacillales</taxon>
        <taxon>Bacillaceae</taxon>
        <taxon>Psychrobacillus</taxon>
    </lineage>
</organism>
<dbReference type="GO" id="GO:0005524">
    <property type="term" value="F:ATP binding"/>
    <property type="evidence" value="ECO:0007669"/>
    <property type="project" value="UniProtKB-UniRule"/>
</dbReference>
<evidence type="ECO:0000256" key="1">
    <source>
        <dbReference type="PROSITE-ProRule" id="PRU00409"/>
    </source>
</evidence>
<protein>
    <submittedName>
        <fullName evidence="3">YheC/YheD family protein</fullName>
    </submittedName>
</protein>
<proteinExistence type="predicted"/>
<reference evidence="3" key="1">
    <citation type="submission" date="2022-05" db="EMBL/GenBank/DDBJ databases">
        <authorList>
            <person name="Colautti A."/>
            <person name="Iacumin L."/>
        </authorList>
    </citation>
    <scope>NUCLEOTIDE SEQUENCE</scope>
    <source>
        <strain evidence="3">DSM 30747</strain>
    </source>
</reference>
<accession>A0A9X3RBQ7</accession>
<keyword evidence="1" id="KW-0547">Nucleotide-binding</keyword>
<dbReference type="Pfam" id="PF14398">
    <property type="entry name" value="ATPgrasp_YheCD"/>
    <property type="match status" value="2"/>
</dbReference>
<comment type="caution">
    <text evidence="3">The sequence shown here is derived from an EMBL/GenBank/DDBJ whole genome shotgun (WGS) entry which is preliminary data.</text>
</comment>
<dbReference type="GO" id="GO:0046872">
    <property type="term" value="F:metal ion binding"/>
    <property type="evidence" value="ECO:0007669"/>
    <property type="project" value="InterPro"/>
</dbReference>
<evidence type="ECO:0000313" key="3">
    <source>
        <dbReference type="EMBL" id="MCZ8534528.1"/>
    </source>
</evidence>
<name>A0A9X3RBQ7_9BACI</name>
<dbReference type="InterPro" id="IPR011761">
    <property type="entry name" value="ATP-grasp"/>
</dbReference>
<dbReference type="RefSeq" id="WP_269922669.1">
    <property type="nucleotide sequence ID" value="NZ_JAMKBI010000011.1"/>
</dbReference>
<keyword evidence="4" id="KW-1185">Reference proteome</keyword>